<dbReference type="SUPFAM" id="SSF53649">
    <property type="entry name" value="Alkaline phosphatase-like"/>
    <property type="match status" value="1"/>
</dbReference>
<dbReference type="PANTHER" id="PTHR45953">
    <property type="entry name" value="IDURONATE 2-SULFATASE"/>
    <property type="match status" value="1"/>
</dbReference>
<name>A0A381WZ87_9ZZZZ</name>
<dbReference type="InterPro" id="IPR017850">
    <property type="entry name" value="Alkaline_phosphatase_core_sf"/>
</dbReference>
<comment type="similarity">
    <text evidence="2">Belongs to the sulfatase family.</text>
</comment>
<evidence type="ECO:0000256" key="4">
    <source>
        <dbReference type="ARBA" id="ARBA00022729"/>
    </source>
</evidence>
<dbReference type="Gene3D" id="3.40.720.10">
    <property type="entry name" value="Alkaline Phosphatase, subunit A"/>
    <property type="match status" value="1"/>
</dbReference>
<dbReference type="GO" id="GO:0046872">
    <property type="term" value="F:metal ion binding"/>
    <property type="evidence" value="ECO:0007669"/>
    <property type="project" value="UniProtKB-KW"/>
</dbReference>
<evidence type="ECO:0000256" key="3">
    <source>
        <dbReference type="ARBA" id="ARBA00022723"/>
    </source>
</evidence>
<dbReference type="InterPro" id="IPR000917">
    <property type="entry name" value="Sulfatase_N"/>
</dbReference>
<evidence type="ECO:0000256" key="6">
    <source>
        <dbReference type="ARBA" id="ARBA00022837"/>
    </source>
</evidence>
<sequence length="486" mass="54495">MMNRPLSILVCCLMASAAYGGTNGKPNLLFIAVDDLRPQLGCYGESWMKTPNIDRLAASGLRFTRHYVQVSTCGASRHALLTGLRPSVAADYNNYPFMVHRKELAARPAESFFHLLKQNGYHTTSVGKISHLASQRDLPRSWTEVLGLARSAKLPPQFYRKAPNGKRYPFESTEGSDKIYPDGVLAETAVSQLRKLKGQQFALAVGFHKPHLPFNAPKKYWDLYDPGKIPAIPFPRVPDGIDPLISLHPSFELVRQYYVPKGSLKNEDYRRKLRHAYCAAVSYVDAQVGKVLNELDRLDLSKNTIVVLWGDHGWHLGELGTWGKHTAFERALRSPLLVRLPGMKARGQASDALIETVDIYPTLAELCSLTPPKGLGGDSFAELLDDPKAAGPTEAFGYHRPWTNLADGYRHKEKNPWGKTMRTDRYRFTVWTTERTGGEIIQVELYDHKTDPEESSNVAEKQPELVRTMLARIGDDGIPFNGKVKR</sequence>
<keyword evidence="4" id="KW-0732">Signal</keyword>
<dbReference type="EMBL" id="UINC01013216">
    <property type="protein sequence ID" value="SVA57263.1"/>
    <property type="molecule type" value="Genomic_DNA"/>
</dbReference>
<dbReference type="InterPro" id="IPR035874">
    <property type="entry name" value="IDS"/>
</dbReference>
<evidence type="ECO:0000313" key="8">
    <source>
        <dbReference type="EMBL" id="SVA57263.1"/>
    </source>
</evidence>
<dbReference type="CDD" id="cd16030">
    <property type="entry name" value="iduronate-2-sulfatase"/>
    <property type="match status" value="1"/>
</dbReference>
<keyword evidence="6" id="KW-0106">Calcium</keyword>
<protein>
    <recommendedName>
        <fullName evidence="7">Sulfatase N-terminal domain-containing protein</fullName>
    </recommendedName>
</protein>
<dbReference type="GO" id="GO:0004423">
    <property type="term" value="F:iduronate-2-sulfatase activity"/>
    <property type="evidence" value="ECO:0007669"/>
    <property type="project" value="InterPro"/>
</dbReference>
<dbReference type="GO" id="GO:0005737">
    <property type="term" value="C:cytoplasm"/>
    <property type="evidence" value="ECO:0007669"/>
    <property type="project" value="TreeGrafter"/>
</dbReference>
<dbReference type="PANTHER" id="PTHR45953:SF1">
    <property type="entry name" value="IDURONATE 2-SULFATASE"/>
    <property type="match status" value="1"/>
</dbReference>
<accession>A0A381WZ87</accession>
<keyword evidence="3" id="KW-0479">Metal-binding</keyword>
<reference evidence="8" key="1">
    <citation type="submission" date="2018-05" db="EMBL/GenBank/DDBJ databases">
        <authorList>
            <person name="Lanie J.A."/>
            <person name="Ng W.-L."/>
            <person name="Kazmierczak K.M."/>
            <person name="Andrzejewski T.M."/>
            <person name="Davidsen T.M."/>
            <person name="Wayne K.J."/>
            <person name="Tettelin H."/>
            <person name="Glass J.I."/>
            <person name="Rusch D."/>
            <person name="Podicherti R."/>
            <person name="Tsui H.-C.T."/>
            <person name="Winkler M.E."/>
        </authorList>
    </citation>
    <scope>NUCLEOTIDE SEQUENCE</scope>
</reference>
<evidence type="ECO:0000259" key="7">
    <source>
        <dbReference type="Pfam" id="PF00884"/>
    </source>
</evidence>
<proteinExistence type="inferred from homology"/>
<evidence type="ECO:0000256" key="2">
    <source>
        <dbReference type="ARBA" id="ARBA00008779"/>
    </source>
</evidence>
<evidence type="ECO:0000256" key="5">
    <source>
        <dbReference type="ARBA" id="ARBA00022801"/>
    </source>
</evidence>
<gene>
    <name evidence="8" type="ORF">METZ01_LOCUS110117</name>
</gene>
<keyword evidence="5" id="KW-0378">Hydrolase</keyword>
<dbReference type="Pfam" id="PF00884">
    <property type="entry name" value="Sulfatase"/>
    <property type="match status" value="1"/>
</dbReference>
<comment type="cofactor">
    <cofactor evidence="1">
        <name>Ca(2+)</name>
        <dbReference type="ChEBI" id="CHEBI:29108"/>
    </cofactor>
</comment>
<dbReference type="AlphaFoldDB" id="A0A381WZ87"/>
<feature type="domain" description="Sulfatase N-terminal" evidence="7">
    <location>
        <begin position="26"/>
        <end position="366"/>
    </location>
</feature>
<evidence type="ECO:0000256" key="1">
    <source>
        <dbReference type="ARBA" id="ARBA00001913"/>
    </source>
</evidence>
<organism evidence="8">
    <name type="scientific">marine metagenome</name>
    <dbReference type="NCBI Taxonomy" id="408172"/>
    <lineage>
        <taxon>unclassified sequences</taxon>
        <taxon>metagenomes</taxon>
        <taxon>ecological metagenomes</taxon>
    </lineage>
</organism>